<proteinExistence type="predicted"/>
<reference evidence="8 9" key="1">
    <citation type="submission" date="2023-10" db="EMBL/GenBank/DDBJ databases">
        <title>Surface-active antibiotics is a multifunctional adaptation for post-fire microbes.</title>
        <authorList>
            <person name="Liu M.D."/>
            <person name="Du Y."/>
            <person name="Koupaei S.K."/>
            <person name="Kim N.R."/>
            <person name="Zhang W."/>
            <person name="Traxler M.F."/>
        </authorList>
    </citation>
    <scope>NUCLEOTIDE SEQUENCE [LARGE SCALE GENOMIC DNA]</scope>
    <source>
        <strain evidence="8 9">F3</strain>
    </source>
</reference>
<evidence type="ECO:0000256" key="5">
    <source>
        <dbReference type="ARBA" id="ARBA00023125"/>
    </source>
</evidence>
<dbReference type="InterPro" id="IPR002789">
    <property type="entry name" value="HerA_central"/>
</dbReference>
<protein>
    <submittedName>
        <fullName evidence="8">ATP-binding protein</fullName>
    </submittedName>
</protein>
<dbReference type="Proteomes" id="UP001302652">
    <property type="component" value="Chromosome 2"/>
</dbReference>
<keyword evidence="5" id="KW-0238">DNA-binding</keyword>
<keyword evidence="1" id="KW-0547">Nucleotide-binding</keyword>
<dbReference type="PANTHER" id="PTHR42957:SF1">
    <property type="entry name" value="HELICASE MJ1565-RELATED"/>
    <property type="match status" value="1"/>
</dbReference>
<dbReference type="Gene3D" id="3.40.50.300">
    <property type="entry name" value="P-loop containing nucleotide triphosphate hydrolases"/>
    <property type="match status" value="2"/>
</dbReference>
<dbReference type="InterPro" id="IPR008571">
    <property type="entry name" value="HerA-like"/>
</dbReference>
<dbReference type="InterPro" id="IPR027417">
    <property type="entry name" value="P-loop_NTPase"/>
</dbReference>
<evidence type="ECO:0000313" key="8">
    <source>
        <dbReference type="EMBL" id="WOD16990.1"/>
    </source>
</evidence>
<evidence type="ECO:0000256" key="2">
    <source>
        <dbReference type="ARBA" id="ARBA00022801"/>
    </source>
</evidence>
<dbReference type="InterPro" id="IPR033186">
    <property type="entry name" value="HerA_C"/>
</dbReference>
<dbReference type="Pfam" id="PF05872">
    <property type="entry name" value="HerA_C"/>
    <property type="match status" value="1"/>
</dbReference>
<evidence type="ECO:0000259" key="7">
    <source>
        <dbReference type="SMART" id="SM00382"/>
    </source>
</evidence>
<dbReference type="SMART" id="SM00382">
    <property type="entry name" value="AAA"/>
    <property type="match status" value="1"/>
</dbReference>
<dbReference type="PANTHER" id="PTHR42957">
    <property type="entry name" value="HELICASE MJ1565-RELATED"/>
    <property type="match status" value="1"/>
</dbReference>
<gene>
    <name evidence="8" type="ORF">RW095_14170</name>
</gene>
<dbReference type="EMBL" id="CP136512">
    <property type="protein sequence ID" value="WOD16990.1"/>
    <property type="molecule type" value="Genomic_DNA"/>
</dbReference>
<dbReference type="GO" id="GO:0005524">
    <property type="term" value="F:ATP binding"/>
    <property type="evidence" value="ECO:0007669"/>
    <property type="project" value="UniProtKB-KW"/>
</dbReference>
<keyword evidence="4 8" id="KW-0067">ATP-binding</keyword>
<keyword evidence="9" id="KW-1185">Reference proteome</keyword>
<keyword evidence="6" id="KW-0413">Isomerase</keyword>
<sequence>MPELTSKNPGVQSRVLLELGTSTSDGEHPVRVTPEVLFGRHCAVLGATGGGKSWTTARLLEECLRFDSKVILLDATGEYRDIADANAAHIHLGSPRVTSAGSSPVWLPAENFTESDFLALFEPSGKVQGPKLKEAIRSLRLAKLEPETFSKGFIEKIGQAKASYGAALSAGANAEKLDDPRQPFDVRLLPEQLEQECVYPEAFGRGPGVKDPTRWGGESGEFSFCIPLTTRIRAVLGSPSLSCVFNRKFATSSVLDEIESFLSGPSRLLRIDLSDVGFEFYAREVVANAIGRQILGLARSGAFYRKPTVAFVDEAHNFLGKRVGSDDFAAKLDAFELVAKEGRKYGLNICLATQRPRDITEGVLSQMGTLIVHRLTNDRDREVVERACGEIDKSSSAFLPSLKQGEAVLIGVDFPIPITIQVAPPTAKPKSDGGQFQSAW</sequence>
<evidence type="ECO:0000313" key="9">
    <source>
        <dbReference type="Proteomes" id="UP001302652"/>
    </source>
</evidence>
<organism evidence="8 9">
    <name type="scientific">Paraburkholderia kirstenboschensis</name>
    <dbReference type="NCBI Taxonomy" id="1245436"/>
    <lineage>
        <taxon>Bacteria</taxon>
        <taxon>Pseudomonadati</taxon>
        <taxon>Pseudomonadota</taxon>
        <taxon>Betaproteobacteria</taxon>
        <taxon>Burkholderiales</taxon>
        <taxon>Burkholderiaceae</taxon>
        <taxon>Paraburkholderia</taxon>
    </lineage>
</organism>
<evidence type="ECO:0000256" key="6">
    <source>
        <dbReference type="ARBA" id="ARBA00023235"/>
    </source>
</evidence>
<keyword evidence="3" id="KW-0347">Helicase</keyword>
<accession>A0ABZ0EID5</accession>
<feature type="domain" description="AAA+ ATPase" evidence="7">
    <location>
        <begin position="38"/>
        <end position="385"/>
    </location>
</feature>
<dbReference type="RefSeq" id="WP_317019577.1">
    <property type="nucleotide sequence ID" value="NZ_CP136512.1"/>
</dbReference>
<dbReference type="InterPro" id="IPR003593">
    <property type="entry name" value="AAA+_ATPase"/>
</dbReference>
<evidence type="ECO:0000256" key="3">
    <source>
        <dbReference type="ARBA" id="ARBA00022806"/>
    </source>
</evidence>
<evidence type="ECO:0000256" key="1">
    <source>
        <dbReference type="ARBA" id="ARBA00022741"/>
    </source>
</evidence>
<evidence type="ECO:0000256" key="4">
    <source>
        <dbReference type="ARBA" id="ARBA00022840"/>
    </source>
</evidence>
<name>A0ABZ0EID5_9BURK</name>
<keyword evidence="2" id="KW-0378">Hydrolase</keyword>
<dbReference type="SUPFAM" id="SSF52540">
    <property type="entry name" value="P-loop containing nucleoside triphosphate hydrolases"/>
    <property type="match status" value="1"/>
</dbReference>
<dbReference type="Pfam" id="PF01935">
    <property type="entry name" value="DUF87"/>
    <property type="match status" value="1"/>
</dbReference>